<evidence type="ECO:0000256" key="1">
    <source>
        <dbReference type="SAM" id="MobiDB-lite"/>
    </source>
</evidence>
<proteinExistence type="predicted"/>
<dbReference type="AlphaFoldDB" id="A0A9W6VIS0"/>
<reference evidence="2" key="1">
    <citation type="submission" date="2023-03" db="EMBL/GenBank/DDBJ databases">
        <title>Amycolatopsis taiwanensis NBRC 103393.</title>
        <authorList>
            <person name="Ichikawa N."/>
            <person name="Sato H."/>
            <person name="Tonouchi N."/>
        </authorList>
    </citation>
    <scope>NUCLEOTIDE SEQUENCE</scope>
    <source>
        <strain evidence="2">NBRC 103393</strain>
    </source>
</reference>
<comment type="caution">
    <text evidence="2">The sequence shown here is derived from an EMBL/GenBank/DDBJ whole genome shotgun (WGS) entry which is preliminary data.</text>
</comment>
<sequence>MSTHLAADPTATGAAIYPARPEWLTLSAALAEEVPVIADRDDLLVTIAPGAGGGAPACFYPARALIEVDGDHLGVDPATVDPANLSDRPRYAPMWGALTHECGHARHTAWDPPTGAPPGVVAAAMLLEEPRMEAAHIRRRPDDRHWLRACVNGIVAADLHLYVDPATAPHMTPVHAAHTAALLLARADGGVLTRGEVHPVARVIEDVLGADTLAKLRTVWRAALRTADDDRDTMLELGRQWCEILGTDPNEPDPSGTPNASGGSSGTGNANAPVAPSASGAVASPSPLAGAIAAVLGGVAANVAREKVPQDPVAVAAAAKAREVAAEEKTRKAARSVFALGGPRTGRSAIAGSRPPTREERAAARVLARALDTAGVRERVAVRSTSDVPPGRVRMRGVRAAEAQRAAGAMVTAEPFTRITRAQVPAPPLRVGVACDVSGSMKWAREHVASAAWILADAARHTRVPAQTASVVFGHHVRPLTRPGTHPAEVTEFDANDNWEDIPTAIDALDGALGLSRPGTARLLVIVSDGEFPDQPRRDGQKRLNRLRATGCAVLWLTTSHTDTPLDGATVHQLTDPTTTAHIIGRAATTALRATAR</sequence>
<feature type="compositionally biased region" description="Low complexity" evidence="1">
    <location>
        <begin position="254"/>
        <end position="283"/>
    </location>
</feature>
<organism evidence="2 3">
    <name type="scientific">Amycolatopsis taiwanensis</name>
    <dbReference type="NCBI Taxonomy" id="342230"/>
    <lineage>
        <taxon>Bacteria</taxon>
        <taxon>Bacillati</taxon>
        <taxon>Actinomycetota</taxon>
        <taxon>Actinomycetes</taxon>
        <taxon>Pseudonocardiales</taxon>
        <taxon>Pseudonocardiaceae</taxon>
        <taxon>Amycolatopsis</taxon>
    </lineage>
</organism>
<dbReference type="InterPro" id="IPR036465">
    <property type="entry name" value="vWFA_dom_sf"/>
</dbReference>
<keyword evidence="3" id="KW-1185">Reference proteome</keyword>
<dbReference type="RefSeq" id="WP_285488566.1">
    <property type="nucleotide sequence ID" value="NZ_BSTI01000013.1"/>
</dbReference>
<dbReference type="Proteomes" id="UP001165136">
    <property type="component" value="Unassembled WGS sequence"/>
</dbReference>
<evidence type="ECO:0000313" key="2">
    <source>
        <dbReference type="EMBL" id="GLY68737.1"/>
    </source>
</evidence>
<gene>
    <name evidence="2" type="ORF">Atai01_53560</name>
</gene>
<protein>
    <recommendedName>
        <fullName evidence="4">VWA domain-containing protein</fullName>
    </recommendedName>
</protein>
<dbReference type="EMBL" id="BSTI01000013">
    <property type="protein sequence ID" value="GLY68737.1"/>
    <property type="molecule type" value="Genomic_DNA"/>
</dbReference>
<accession>A0A9W6VIS0</accession>
<evidence type="ECO:0008006" key="4">
    <source>
        <dbReference type="Google" id="ProtNLM"/>
    </source>
</evidence>
<feature type="region of interest" description="Disordered" evidence="1">
    <location>
        <begin position="244"/>
        <end position="283"/>
    </location>
</feature>
<evidence type="ECO:0000313" key="3">
    <source>
        <dbReference type="Proteomes" id="UP001165136"/>
    </source>
</evidence>
<dbReference type="SUPFAM" id="SSF53300">
    <property type="entry name" value="vWA-like"/>
    <property type="match status" value="1"/>
</dbReference>
<dbReference type="CDD" id="cd00198">
    <property type="entry name" value="vWFA"/>
    <property type="match status" value="1"/>
</dbReference>
<name>A0A9W6VIS0_9PSEU</name>